<evidence type="ECO:0000313" key="3">
    <source>
        <dbReference type="Proteomes" id="UP000008204"/>
    </source>
</evidence>
<feature type="transmembrane region" description="Helical" evidence="1">
    <location>
        <begin position="37"/>
        <end position="55"/>
    </location>
</feature>
<feature type="transmembrane region" description="Helical" evidence="1">
    <location>
        <begin position="150"/>
        <end position="168"/>
    </location>
</feature>
<dbReference type="eggNOG" id="ENOG5032QVG">
    <property type="taxonomic scope" value="Bacteria"/>
</dbReference>
<feature type="transmembrane region" description="Helical" evidence="1">
    <location>
        <begin position="12"/>
        <end position="30"/>
    </location>
</feature>
<organism evidence="2 3">
    <name type="scientific">Rippkaea orientalis (strain PCC 8801 / RF-1)</name>
    <name type="common">Cyanothece sp. (strain PCC 8801)</name>
    <dbReference type="NCBI Taxonomy" id="41431"/>
    <lineage>
        <taxon>Bacteria</taxon>
        <taxon>Bacillati</taxon>
        <taxon>Cyanobacteriota</taxon>
        <taxon>Cyanophyceae</taxon>
        <taxon>Oscillatoriophycideae</taxon>
        <taxon>Chroococcales</taxon>
        <taxon>Aphanothecaceae</taxon>
        <taxon>Rippkaea</taxon>
        <taxon>Rippkaea orientalis</taxon>
    </lineage>
</organism>
<dbReference type="Proteomes" id="UP000008204">
    <property type="component" value="Chromosome"/>
</dbReference>
<keyword evidence="1" id="KW-0812">Transmembrane</keyword>
<keyword evidence="3" id="KW-1185">Reference proteome</keyword>
<dbReference type="AlphaFoldDB" id="B7K5Y1"/>
<proteinExistence type="predicted"/>
<evidence type="ECO:0000256" key="1">
    <source>
        <dbReference type="SAM" id="Phobius"/>
    </source>
</evidence>
<keyword evidence="1" id="KW-1133">Transmembrane helix</keyword>
<name>B7K5Y1_RIPO1</name>
<sequence length="172" mass="19466">MVGIGDPSLIGWLTVLAYLLTAILCLLCSTKDRANRIIWRIFALILLGLGINKQLDLQSWFTLFGKQVAITQGWYHERRIIQKQFIVGLIALSFSSLMFLFPLITSQWKRLTLAWVGIIFLITFIIIRAASFHKVDHLLGFSMMGLRLNWLLELSGISSVAVSACKSLKIKL</sequence>
<keyword evidence="1" id="KW-0472">Membrane</keyword>
<dbReference type="RefSeq" id="WP_012597287.1">
    <property type="nucleotide sequence ID" value="NC_011726.1"/>
</dbReference>
<dbReference type="KEGG" id="cyp:PCC8801_4102"/>
<dbReference type="EMBL" id="CP001287">
    <property type="protein sequence ID" value="ACK68034.1"/>
    <property type="molecule type" value="Genomic_DNA"/>
</dbReference>
<reference evidence="3" key="1">
    <citation type="journal article" date="2011" name="MBio">
        <title>Novel metabolic attributes of the genus Cyanothece, comprising a group of unicellular nitrogen-fixing Cyanobacteria.</title>
        <authorList>
            <person name="Bandyopadhyay A."/>
            <person name="Elvitigala T."/>
            <person name="Welsh E."/>
            <person name="Stockel J."/>
            <person name="Liberton M."/>
            <person name="Min H."/>
            <person name="Sherman L.A."/>
            <person name="Pakrasi H.B."/>
        </authorList>
    </citation>
    <scope>NUCLEOTIDE SEQUENCE [LARGE SCALE GENOMIC DNA]</scope>
    <source>
        <strain evidence="3">PCC 8801</strain>
    </source>
</reference>
<gene>
    <name evidence="2" type="ordered locus">PCC8801_4102</name>
</gene>
<accession>B7K5Y1</accession>
<feature type="transmembrane region" description="Helical" evidence="1">
    <location>
        <begin position="111"/>
        <end position="130"/>
    </location>
</feature>
<protein>
    <submittedName>
        <fullName evidence="2">Uncharacterized protein</fullName>
    </submittedName>
</protein>
<dbReference type="HOGENOM" id="CLU_1383183_0_0_3"/>
<dbReference type="OrthoDB" id="428401at2"/>
<evidence type="ECO:0000313" key="2">
    <source>
        <dbReference type="EMBL" id="ACK68034.1"/>
    </source>
</evidence>
<feature type="transmembrane region" description="Helical" evidence="1">
    <location>
        <begin position="85"/>
        <end position="104"/>
    </location>
</feature>